<dbReference type="InterPro" id="IPR017452">
    <property type="entry name" value="GPCR_Rhodpsn_7TM"/>
</dbReference>
<evidence type="ECO:0000256" key="5">
    <source>
        <dbReference type="SAM" id="MobiDB-lite"/>
    </source>
</evidence>
<evidence type="ECO:0000256" key="2">
    <source>
        <dbReference type="ARBA" id="ARBA00022692"/>
    </source>
</evidence>
<dbReference type="CDD" id="cd14978">
    <property type="entry name" value="7tmA_FMRFamide_R-like"/>
    <property type="match status" value="1"/>
</dbReference>
<feature type="compositionally biased region" description="Basic and acidic residues" evidence="5">
    <location>
        <begin position="357"/>
        <end position="367"/>
    </location>
</feature>
<reference evidence="9" key="1">
    <citation type="submission" date="2019-12" db="UniProtKB">
        <authorList>
            <consortium name="WormBaseParasite"/>
        </authorList>
    </citation>
    <scope>IDENTIFICATION</scope>
</reference>
<evidence type="ECO:0000256" key="6">
    <source>
        <dbReference type="SAM" id="Phobius"/>
    </source>
</evidence>
<keyword evidence="3 6" id="KW-1133">Transmembrane helix</keyword>
<accession>A0A5S6QSV1</accession>
<feature type="transmembrane region" description="Helical" evidence="6">
    <location>
        <begin position="247"/>
        <end position="268"/>
    </location>
</feature>
<organism evidence="8 9">
    <name type="scientific">Trichuris muris</name>
    <name type="common">Mouse whipworm</name>
    <dbReference type="NCBI Taxonomy" id="70415"/>
    <lineage>
        <taxon>Eukaryota</taxon>
        <taxon>Metazoa</taxon>
        <taxon>Ecdysozoa</taxon>
        <taxon>Nematoda</taxon>
        <taxon>Enoplea</taxon>
        <taxon>Dorylaimia</taxon>
        <taxon>Trichinellida</taxon>
        <taxon>Trichuridae</taxon>
        <taxon>Trichuris</taxon>
    </lineage>
</organism>
<feature type="transmembrane region" description="Helical" evidence="6">
    <location>
        <begin position="288"/>
        <end position="310"/>
    </location>
</feature>
<feature type="transmembrane region" description="Helical" evidence="6">
    <location>
        <begin position="199"/>
        <end position="227"/>
    </location>
</feature>
<feature type="transmembrane region" description="Helical" evidence="6">
    <location>
        <begin position="33"/>
        <end position="52"/>
    </location>
</feature>
<evidence type="ECO:0000256" key="4">
    <source>
        <dbReference type="ARBA" id="ARBA00023136"/>
    </source>
</evidence>
<proteinExistence type="predicted"/>
<dbReference type="InterPro" id="IPR052954">
    <property type="entry name" value="GPCR-Ligand_Int"/>
</dbReference>
<evidence type="ECO:0000259" key="7">
    <source>
        <dbReference type="PROSITE" id="PS50262"/>
    </source>
</evidence>
<dbReference type="WBParaSite" id="TMUE_2000010218.1">
    <property type="protein sequence ID" value="TMUE_2000010218.1"/>
    <property type="gene ID" value="WBGene00292695"/>
</dbReference>
<keyword evidence="2 6" id="KW-0812">Transmembrane</keyword>
<evidence type="ECO:0000256" key="1">
    <source>
        <dbReference type="ARBA" id="ARBA00004370"/>
    </source>
</evidence>
<keyword evidence="8" id="KW-1185">Reference proteome</keyword>
<dbReference type="PANTHER" id="PTHR46641:SF18">
    <property type="entry name" value="G-PROTEIN COUPLED RECEPTORS FAMILY 1 PROFILE DOMAIN-CONTAINING PROTEIN"/>
    <property type="match status" value="1"/>
</dbReference>
<name>A0A5S6QSV1_TRIMR</name>
<evidence type="ECO:0000256" key="3">
    <source>
        <dbReference type="ARBA" id="ARBA00022989"/>
    </source>
</evidence>
<feature type="domain" description="G-protein coupled receptors family 1 profile" evidence="7">
    <location>
        <begin position="45"/>
        <end position="307"/>
    </location>
</feature>
<keyword evidence="4 6" id="KW-0472">Membrane</keyword>
<dbReference type="SUPFAM" id="SSF81321">
    <property type="entry name" value="Family A G protein-coupled receptor-like"/>
    <property type="match status" value="1"/>
</dbReference>
<feature type="transmembrane region" description="Helical" evidence="6">
    <location>
        <begin position="150"/>
        <end position="170"/>
    </location>
</feature>
<feature type="transmembrane region" description="Helical" evidence="6">
    <location>
        <begin position="64"/>
        <end position="86"/>
    </location>
</feature>
<protein>
    <submittedName>
        <fullName evidence="9">G_PROTEIN_RECEP_F1_2 domain-containing protein</fullName>
    </submittedName>
</protein>
<dbReference type="Proteomes" id="UP000046395">
    <property type="component" value="Unassembled WGS sequence"/>
</dbReference>
<feature type="transmembrane region" description="Helical" evidence="6">
    <location>
        <begin position="106"/>
        <end position="129"/>
    </location>
</feature>
<dbReference type="PANTHER" id="PTHR46641">
    <property type="entry name" value="FMRFAMIDE RECEPTOR-RELATED"/>
    <property type="match status" value="1"/>
</dbReference>
<evidence type="ECO:0000313" key="9">
    <source>
        <dbReference type="WBParaSite" id="TMUE_2000010218.1"/>
    </source>
</evidence>
<dbReference type="Gene3D" id="1.20.1070.10">
    <property type="entry name" value="Rhodopsin 7-helix transmembrane proteins"/>
    <property type="match status" value="1"/>
</dbReference>
<comment type="subcellular location">
    <subcellularLocation>
        <location evidence="1">Membrane</location>
    </subcellularLocation>
</comment>
<dbReference type="AlphaFoldDB" id="A0A5S6QSV1"/>
<evidence type="ECO:0000313" key="8">
    <source>
        <dbReference type="Proteomes" id="UP000046395"/>
    </source>
</evidence>
<dbReference type="PROSITE" id="PS50262">
    <property type="entry name" value="G_PROTEIN_RECEP_F1_2"/>
    <property type="match status" value="1"/>
</dbReference>
<dbReference type="STRING" id="70415.A0A5S6QSV1"/>
<dbReference type="GO" id="GO:0016020">
    <property type="term" value="C:membrane"/>
    <property type="evidence" value="ECO:0007669"/>
    <property type="project" value="UniProtKB-SubCell"/>
</dbReference>
<feature type="region of interest" description="Disordered" evidence="5">
    <location>
        <begin position="344"/>
        <end position="367"/>
    </location>
</feature>
<sequence>MGNATSNISNASISGTCREPEVLLPLEKPLFQYVYPIILFICVIGNSTNLVVYQHRFLRASPTIRLLAVKAVVNTLCIGALLPRFFQSLPVEVKSASVDQFYWKSLPVMLFLINLFGTVAIWLTVAVTVESYMLVAFPTHAKKWCSMRNANWCVVCCFVGAACLQMFYLISRRVVPVACSDSKIYYYLLASGHPTYEVFYYWFNSMSTLLVPMIAMLVLTVLIYYLLFWARSQFRQGSEQKRCVTRLSLATTASHLVFEMPHVANFVIAAMGDNTATQWRTSFPWLRFVATANFLSMLDASVTFFVYFACSQRFRQIWFFKFCRRKNQSYVNQLVLLQQSDERSWSGSNRGSRRGKLLKDDNATNSL</sequence>